<proteinExistence type="predicted"/>
<evidence type="ECO:0000259" key="1">
    <source>
        <dbReference type="Pfam" id="PF12697"/>
    </source>
</evidence>
<dbReference type="Pfam" id="PF12697">
    <property type="entry name" value="Abhydrolase_6"/>
    <property type="match status" value="1"/>
</dbReference>
<comment type="caution">
    <text evidence="2">The sequence shown here is derived from an EMBL/GenBank/DDBJ whole genome shotgun (WGS) entry which is preliminary data.</text>
</comment>
<dbReference type="GO" id="GO:0046503">
    <property type="term" value="P:glycerolipid catabolic process"/>
    <property type="evidence" value="ECO:0007669"/>
    <property type="project" value="TreeGrafter"/>
</dbReference>
<evidence type="ECO:0000313" key="3">
    <source>
        <dbReference type="Proteomes" id="UP000538196"/>
    </source>
</evidence>
<dbReference type="PANTHER" id="PTHR43433">
    <property type="entry name" value="HYDROLASE, ALPHA/BETA FOLD FAMILY PROTEIN"/>
    <property type="match status" value="1"/>
</dbReference>
<organism evidence="2 3">
    <name type="scientific">Leifsonia aquatica</name>
    <name type="common">Corynebacterium aquaticum</name>
    <dbReference type="NCBI Taxonomy" id="144185"/>
    <lineage>
        <taxon>Bacteria</taxon>
        <taxon>Bacillati</taxon>
        <taxon>Actinomycetota</taxon>
        <taxon>Actinomycetes</taxon>
        <taxon>Micrococcales</taxon>
        <taxon>Microbacteriaceae</taxon>
        <taxon>Leifsonia</taxon>
    </lineage>
</organism>
<keyword evidence="3" id="KW-1185">Reference proteome</keyword>
<dbReference type="SUPFAM" id="SSF53474">
    <property type="entry name" value="alpha/beta-Hydrolases"/>
    <property type="match status" value="1"/>
</dbReference>
<name>A0A7W4YII9_LEIAQ</name>
<feature type="domain" description="AB hydrolase-1" evidence="1">
    <location>
        <begin position="61"/>
        <end position="287"/>
    </location>
</feature>
<dbReference type="GO" id="GO:0004806">
    <property type="term" value="F:triacylglycerol lipase activity"/>
    <property type="evidence" value="ECO:0007669"/>
    <property type="project" value="TreeGrafter"/>
</dbReference>
<dbReference type="Proteomes" id="UP000538196">
    <property type="component" value="Unassembled WGS sequence"/>
</dbReference>
<dbReference type="Gene3D" id="3.40.50.1820">
    <property type="entry name" value="alpha/beta hydrolase"/>
    <property type="match status" value="1"/>
</dbReference>
<dbReference type="EMBL" id="JACHVP010000001">
    <property type="protein sequence ID" value="MBB2965900.1"/>
    <property type="molecule type" value="Genomic_DNA"/>
</dbReference>
<gene>
    <name evidence="2" type="ORF">FHX33_000632</name>
</gene>
<dbReference type="AlphaFoldDB" id="A0A7W4YII9"/>
<protein>
    <submittedName>
        <fullName evidence="2">Pimeloyl-ACP methyl ester carboxylesterase</fullName>
    </submittedName>
</protein>
<dbReference type="RefSeq" id="WP_021763398.1">
    <property type="nucleotide sequence ID" value="NZ_JACHVP010000001.1"/>
</dbReference>
<evidence type="ECO:0000313" key="2">
    <source>
        <dbReference type="EMBL" id="MBB2965900.1"/>
    </source>
</evidence>
<sequence length="303" mass="32162">MSIGERRPGITGDGGEAARLDAALPDIDWSIAPVGTVFSRFAAPSGELAVASLGDPADPRVVMVPGATGSKEDFYLLAPILVAAGYYVQSYDLAGQYESADAGPPPGGHYTYDLLVSDFVAFLLDGGAAHVLGYSFAGIVAQLALVEHPELFRSLTLLTTPPEPGQAFRGVRVIGWLSWLLNGHQGAGLMIWGIVTNKNKVPPSRLAFVRSRFDLTRRSSVDDMVGLMKRVPDVRARVAASGIPVLVATGDHDLWPTPLHAANADALGARLAVYRTGHSPCETAPHQLGRDMIALFREADARA</sequence>
<dbReference type="InterPro" id="IPR029058">
    <property type="entry name" value="AB_hydrolase_fold"/>
</dbReference>
<accession>A0A7W4YII9</accession>
<dbReference type="InterPro" id="IPR050471">
    <property type="entry name" value="AB_hydrolase"/>
</dbReference>
<dbReference type="InterPro" id="IPR000073">
    <property type="entry name" value="AB_hydrolase_1"/>
</dbReference>
<reference evidence="2 3" key="1">
    <citation type="submission" date="2020-08" db="EMBL/GenBank/DDBJ databases">
        <title>Sequencing the genomes of 1000 actinobacteria strains.</title>
        <authorList>
            <person name="Klenk H.-P."/>
        </authorList>
    </citation>
    <scope>NUCLEOTIDE SEQUENCE [LARGE SCALE GENOMIC DNA]</scope>
    <source>
        <strain evidence="2 3">DSM 20146</strain>
    </source>
</reference>
<dbReference type="PANTHER" id="PTHR43433:SF5">
    <property type="entry name" value="AB HYDROLASE-1 DOMAIN-CONTAINING PROTEIN"/>
    <property type="match status" value="1"/>
</dbReference>